<proteinExistence type="predicted"/>
<dbReference type="Proteomes" id="UP001206925">
    <property type="component" value="Unassembled WGS sequence"/>
</dbReference>
<keyword evidence="2" id="KW-1185">Reference proteome</keyword>
<comment type="caution">
    <text evidence="1">The sequence shown here is derived from an EMBL/GenBank/DDBJ whole genome shotgun (WGS) entry which is preliminary data.</text>
</comment>
<dbReference type="EMBL" id="JAMZMK010011082">
    <property type="protein sequence ID" value="KAI7729071.1"/>
    <property type="molecule type" value="Genomic_DNA"/>
</dbReference>
<protein>
    <submittedName>
        <fullName evidence="1">Uncharacterized protein</fullName>
    </submittedName>
</protein>
<evidence type="ECO:0000313" key="2">
    <source>
        <dbReference type="Proteomes" id="UP001206925"/>
    </source>
</evidence>
<accession>A0AAD5G685</accession>
<sequence>MVEDRVDQGWKVVIKTTARDSYDMNEQTCLDEVETHLQSDTSMGSQLDENMNIELVRQGLNGTLVDKTTFVFDGDEDLFEAAP</sequence>
<evidence type="ECO:0000313" key="1">
    <source>
        <dbReference type="EMBL" id="KAI7729071.1"/>
    </source>
</evidence>
<dbReference type="AlphaFoldDB" id="A0AAD5G685"/>
<name>A0AAD5G685_AMBAR</name>
<organism evidence="1 2">
    <name type="scientific">Ambrosia artemisiifolia</name>
    <name type="common">Common ragweed</name>
    <dbReference type="NCBI Taxonomy" id="4212"/>
    <lineage>
        <taxon>Eukaryota</taxon>
        <taxon>Viridiplantae</taxon>
        <taxon>Streptophyta</taxon>
        <taxon>Embryophyta</taxon>
        <taxon>Tracheophyta</taxon>
        <taxon>Spermatophyta</taxon>
        <taxon>Magnoliopsida</taxon>
        <taxon>eudicotyledons</taxon>
        <taxon>Gunneridae</taxon>
        <taxon>Pentapetalae</taxon>
        <taxon>asterids</taxon>
        <taxon>campanulids</taxon>
        <taxon>Asterales</taxon>
        <taxon>Asteraceae</taxon>
        <taxon>Asteroideae</taxon>
        <taxon>Heliantheae alliance</taxon>
        <taxon>Heliantheae</taxon>
        <taxon>Ambrosia</taxon>
    </lineage>
</organism>
<reference evidence="1" key="1">
    <citation type="submission" date="2022-06" db="EMBL/GenBank/DDBJ databases">
        <title>Uncovering the hologenomic basis of an extraordinary plant invasion.</title>
        <authorList>
            <person name="Bieker V.C."/>
            <person name="Martin M.D."/>
            <person name="Gilbert T."/>
            <person name="Hodgins K."/>
            <person name="Battlay P."/>
            <person name="Petersen B."/>
            <person name="Wilson J."/>
        </authorList>
    </citation>
    <scope>NUCLEOTIDE SEQUENCE</scope>
    <source>
        <strain evidence="1">AA19_3_7</strain>
        <tissue evidence="1">Leaf</tissue>
    </source>
</reference>
<gene>
    <name evidence="1" type="ORF">M8C21_023345</name>
</gene>